<dbReference type="OrthoDB" id="10058001at2759"/>
<gene>
    <name evidence="2" type="ORF">TCLT_LOCUS3301</name>
</gene>
<evidence type="ECO:0000313" key="4">
    <source>
        <dbReference type="WBParaSite" id="TCLT_0000330601-mRNA-1"/>
    </source>
</evidence>
<dbReference type="PROSITE" id="PS50106">
    <property type="entry name" value="PDZ"/>
    <property type="match status" value="1"/>
</dbReference>
<dbReference type="STRING" id="103827.A0A0N5CSV0"/>
<feature type="domain" description="PDZ" evidence="1">
    <location>
        <begin position="143"/>
        <end position="209"/>
    </location>
</feature>
<reference evidence="2 3" key="2">
    <citation type="submission" date="2018-11" db="EMBL/GenBank/DDBJ databases">
        <authorList>
            <consortium name="Pathogen Informatics"/>
        </authorList>
    </citation>
    <scope>NUCLEOTIDE SEQUENCE [LARGE SCALE GENOMIC DNA]</scope>
</reference>
<dbReference type="AlphaFoldDB" id="A0A0N5CSV0"/>
<reference evidence="4" key="1">
    <citation type="submission" date="2017-02" db="UniProtKB">
        <authorList>
            <consortium name="WormBaseParasite"/>
        </authorList>
    </citation>
    <scope>IDENTIFICATION</scope>
</reference>
<evidence type="ECO:0000313" key="2">
    <source>
        <dbReference type="EMBL" id="VDM99701.1"/>
    </source>
</evidence>
<dbReference type="Proteomes" id="UP000276776">
    <property type="component" value="Unassembled WGS sequence"/>
</dbReference>
<sequence length="228" mass="25421">MHRHSIASELRRGSTDCCYMQQNHTPFKDGKEPILDANLMRSVDNLYLSKPNHSSHHNGMRFTAGRRLPNLPINNAILDGNSRRMHKLVTENRSQSVGRVPRLSDSSLTNSSLDLSYRPSSFQVQSPVVRAQLIALDHRGLRTVLIEKLQPGPFGFYIATGVYNQKRGIYISRVSLPSLTPILSVGDEIIYVENELVKGEDLEYVQALIAGKNCVKIVVLPTVATPSC</sequence>
<dbReference type="InterPro" id="IPR036034">
    <property type="entry name" value="PDZ_sf"/>
</dbReference>
<dbReference type="PANTHER" id="PTHR14102:SF14">
    <property type="entry name" value="PROTEIN CBG16414"/>
    <property type="match status" value="1"/>
</dbReference>
<organism evidence="4">
    <name type="scientific">Thelazia callipaeda</name>
    <name type="common">Oriental eyeworm</name>
    <name type="synonym">Parasitic nematode</name>
    <dbReference type="NCBI Taxonomy" id="103827"/>
    <lineage>
        <taxon>Eukaryota</taxon>
        <taxon>Metazoa</taxon>
        <taxon>Ecdysozoa</taxon>
        <taxon>Nematoda</taxon>
        <taxon>Chromadorea</taxon>
        <taxon>Rhabditida</taxon>
        <taxon>Spirurina</taxon>
        <taxon>Spiruromorpha</taxon>
        <taxon>Thelazioidea</taxon>
        <taxon>Thelaziidae</taxon>
        <taxon>Thelazia</taxon>
    </lineage>
</organism>
<keyword evidence="3" id="KW-1185">Reference proteome</keyword>
<dbReference type="SUPFAM" id="SSF50156">
    <property type="entry name" value="PDZ domain-like"/>
    <property type="match status" value="1"/>
</dbReference>
<evidence type="ECO:0000259" key="1">
    <source>
        <dbReference type="PROSITE" id="PS50106"/>
    </source>
</evidence>
<name>A0A0N5CSV0_THECL</name>
<evidence type="ECO:0000313" key="3">
    <source>
        <dbReference type="Proteomes" id="UP000276776"/>
    </source>
</evidence>
<dbReference type="WBParaSite" id="TCLT_0000330601-mRNA-1">
    <property type="protein sequence ID" value="TCLT_0000330601-mRNA-1"/>
    <property type="gene ID" value="TCLT_0000330601"/>
</dbReference>
<accession>A0A0N5CSV0</accession>
<dbReference type="PANTHER" id="PTHR14102">
    <property type="entry name" value="PAR-6-RELATED"/>
    <property type="match status" value="1"/>
</dbReference>
<dbReference type="SMART" id="SM00228">
    <property type="entry name" value="PDZ"/>
    <property type="match status" value="1"/>
</dbReference>
<proteinExistence type="predicted"/>
<dbReference type="Gene3D" id="2.30.42.10">
    <property type="match status" value="1"/>
</dbReference>
<protein>
    <submittedName>
        <fullName evidence="4">PDZ domain-containing protein</fullName>
    </submittedName>
</protein>
<dbReference type="InterPro" id="IPR051741">
    <property type="entry name" value="PAR6_homolog"/>
</dbReference>
<dbReference type="GO" id="GO:0007098">
    <property type="term" value="P:centrosome cycle"/>
    <property type="evidence" value="ECO:0007669"/>
    <property type="project" value="TreeGrafter"/>
</dbReference>
<dbReference type="InterPro" id="IPR001478">
    <property type="entry name" value="PDZ"/>
</dbReference>
<dbReference type="EMBL" id="UYYF01001259">
    <property type="protein sequence ID" value="VDM99701.1"/>
    <property type="molecule type" value="Genomic_DNA"/>
</dbReference>